<evidence type="ECO:0000313" key="3">
    <source>
        <dbReference type="Proteomes" id="UP000054925"/>
    </source>
</evidence>
<feature type="domain" description="ParB-like N-terminal" evidence="1">
    <location>
        <begin position="62"/>
        <end position="113"/>
    </location>
</feature>
<proteinExistence type="predicted"/>
<comment type="caution">
    <text evidence="2">The sequence shown here is derived from an EMBL/GenBank/DDBJ whole genome shotgun (WGS) entry which is preliminary data.</text>
</comment>
<dbReference type="AlphaFoldDB" id="A0A158FWN0"/>
<evidence type="ECO:0000259" key="1">
    <source>
        <dbReference type="Pfam" id="PF02195"/>
    </source>
</evidence>
<dbReference type="InterPro" id="IPR036086">
    <property type="entry name" value="ParB/Sulfiredoxin_sf"/>
</dbReference>
<keyword evidence="3" id="KW-1185">Reference proteome</keyword>
<reference evidence="2" key="1">
    <citation type="submission" date="2016-01" db="EMBL/GenBank/DDBJ databases">
        <authorList>
            <person name="Peeters C."/>
        </authorList>
    </citation>
    <scope>NUCLEOTIDE SEQUENCE [LARGE SCALE GENOMIC DNA]</scope>
    <source>
        <strain evidence="2">LMG 22937</strain>
    </source>
</reference>
<dbReference type="Pfam" id="PF02195">
    <property type="entry name" value="ParB_N"/>
    <property type="match status" value="1"/>
</dbReference>
<organism evidence="2 3">
    <name type="scientific">Caballeronia terrestris</name>
    <dbReference type="NCBI Taxonomy" id="1226301"/>
    <lineage>
        <taxon>Bacteria</taxon>
        <taxon>Pseudomonadati</taxon>
        <taxon>Pseudomonadota</taxon>
        <taxon>Betaproteobacteria</taxon>
        <taxon>Burkholderiales</taxon>
        <taxon>Burkholderiaceae</taxon>
        <taxon>Caballeronia</taxon>
    </lineage>
</organism>
<dbReference type="Gene3D" id="3.90.1530.10">
    <property type="entry name" value="Conserved hypothetical protein from pyrococcus furiosus pfu- 392566-001, ParB domain"/>
    <property type="match status" value="1"/>
</dbReference>
<dbReference type="InterPro" id="IPR003115">
    <property type="entry name" value="ParB_N"/>
</dbReference>
<dbReference type="OrthoDB" id="9125702at2"/>
<dbReference type="CDD" id="cd16387">
    <property type="entry name" value="ParB_N_Srx"/>
    <property type="match status" value="1"/>
</dbReference>
<dbReference type="RefSeq" id="WP_087655071.1">
    <property type="nucleotide sequence ID" value="NZ_FCOL02000004.1"/>
</dbReference>
<name>A0A158FWN0_9BURK</name>
<dbReference type="EMBL" id="FCOL02000004">
    <property type="protein sequence ID" value="SAL24254.1"/>
    <property type="molecule type" value="Genomic_DNA"/>
</dbReference>
<sequence>MATTLKELETKWSKHDTEELPRRLPLDKLKLLPEVFQPRFEAHTDTPPSKRDRKDGIVHKHHVTELSVFLKRDLKNELDPITVLKVGRMYYLMDGHHRLAAYRLVGRQEIPVTWFPEGPALAVIEAGRINFKIVAQSDTATKTQRAWDMVIDDYGWSRSQIVTATTVVEKTVNTMRVAKRKLEELGEPLPKSWPAARMILRPERDSDTDEHSGLPKHVEKDVAEWTRRLKDQIPVLNNSGKADMLALALMRFSPKRCRDVALRLVWELDLYEHIEMEHKQLKEESKHAYEMDEDEAAQGDF</sequence>
<accession>A0A158FWN0</accession>
<evidence type="ECO:0000313" key="2">
    <source>
        <dbReference type="EMBL" id="SAL24254.1"/>
    </source>
</evidence>
<gene>
    <name evidence="2" type="ORF">AWB67_00921</name>
</gene>
<protein>
    <submittedName>
        <fullName evidence="2">ParB-like nuclease domain protein</fullName>
    </submittedName>
</protein>
<dbReference type="SUPFAM" id="SSF110849">
    <property type="entry name" value="ParB/Sulfiredoxin"/>
    <property type="match status" value="1"/>
</dbReference>
<dbReference type="Proteomes" id="UP000054925">
    <property type="component" value="Unassembled WGS sequence"/>
</dbReference>